<feature type="compositionally biased region" description="Low complexity" evidence="9">
    <location>
        <begin position="142"/>
        <end position="152"/>
    </location>
</feature>
<evidence type="ECO:0000256" key="2">
    <source>
        <dbReference type="ARBA" id="ARBA00022694"/>
    </source>
</evidence>
<accession>A0ABW2Y878</accession>
<reference evidence="11" key="1">
    <citation type="journal article" date="2019" name="Int. J. Syst. Evol. Microbiol.">
        <title>The Global Catalogue of Microorganisms (GCM) 10K type strain sequencing project: providing services to taxonomists for standard genome sequencing and annotation.</title>
        <authorList>
            <consortium name="The Broad Institute Genomics Platform"/>
            <consortium name="The Broad Institute Genome Sequencing Center for Infectious Disease"/>
            <person name="Wu L."/>
            <person name="Ma J."/>
        </authorList>
    </citation>
    <scope>NUCLEOTIDE SEQUENCE [LARGE SCALE GENOMIC DNA]</scope>
    <source>
        <strain evidence="11">CCUG 55585</strain>
    </source>
</reference>
<comment type="function">
    <text evidence="1 7">RNaseP catalyzes the removal of the 5'-leader sequence from pre-tRNA to produce the mature 5'-terminus. It can also cleave other RNA substrates such as 4.5S RNA. The protein component plays an auxiliary but essential role in vivo by binding to the 5'-leader sequence and broadening the substrate specificity of the ribozyme.</text>
</comment>
<name>A0ABW2Y878_9GAMM</name>
<dbReference type="PANTHER" id="PTHR33992">
    <property type="entry name" value="RIBONUCLEASE P PROTEIN COMPONENT"/>
    <property type="match status" value="1"/>
</dbReference>
<evidence type="ECO:0000313" key="10">
    <source>
        <dbReference type="EMBL" id="MFD0724769.1"/>
    </source>
</evidence>
<dbReference type="EMBL" id="JBHTIF010000001">
    <property type="protein sequence ID" value="MFD0724769.1"/>
    <property type="molecule type" value="Genomic_DNA"/>
</dbReference>
<protein>
    <recommendedName>
        <fullName evidence="7 8">Ribonuclease P protein component</fullName>
        <shortName evidence="7">RNase P protein</shortName>
        <shortName evidence="7">RNaseP protein</shortName>
        <ecNumber evidence="7 8">3.1.26.5</ecNumber>
    </recommendedName>
    <alternativeName>
        <fullName evidence="7">Protein C5</fullName>
    </alternativeName>
</protein>
<dbReference type="HAMAP" id="MF_00227">
    <property type="entry name" value="RNase_P"/>
    <property type="match status" value="1"/>
</dbReference>
<evidence type="ECO:0000256" key="6">
    <source>
        <dbReference type="ARBA" id="ARBA00022884"/>
    </source>
</evidence>
<keyword evidence="11" id="KW-1185">Reference proteome</keyword>
<dbReference type="InterPro" id="IPR020568">
    <property type="entry name" value="Ribosomal_Su5_D2-typ_SF"/>
</dbReference>
<comment type="similarity">
    <text evidence="7">Belongs to the RnpA family.</text>
</comment>
<dbReference type="SUPFAM" id="SSF54211">
    <property type="entry name" value="Ribosomal protein S5 domain 2-like"/>
    <property type="match status" value="1"/>
</dbReference>
<dbReference type="GO" id="GO:0004526">
    <property type="term" value="F:ribonuclease P activity"/>
    <property type="evidence" value="ECO:0007669"/>
    <property type="project" value="UniProtKB-EC"/>
</dbReference>
<dbReference type="PANTHER" id="PTHR33992:SF1">
    <property type="entry name" value="RIBONUCLEASE P PROTEIN COMPONENT"/>
    <property type="match status" value="1"/>
</dbReference>
<feature type="region of interest" description="Disordered" evidence="9">
    <location>
        <begin position="122"/>
        <end position="152"/>
    </location>
</feature>
<gene>
    <name evidence="7 10" type="primary">rnpA</name>
    <name evidence="10" type="ORF">ACFQ0E_04070</name>
</gene>
<organism evidence="10 11">
    <name type="scientific">Lysobacter brunescens</name>
    <dbReference type="NCBI Taxonomy" id="262323"/>
    <lineage>
        <taxon>Bacteria</taxon>
        <taxon>Pseudomonadati</taxon>
        <taxon>Pseudomonadota</taxon>
        <taxon>Gammaproteobacteria</taxon>
        <taxon>Lysobacterales</taxon>
        <taxon>Lysobacteraceae</taxon>
        <taxon>Lysobacter</taxon>
    </lineage>
</organism>
<dbReference type="InterPro" id="IPR020539">
    <property type="entry name" value="RNase_P_CS"/>
</dbReference>
<dbReference type="RefSeq" id="WP_386824019.1">
    <property type="nucleotide sequence ID" value="NZ_JBHTIF010000001.1"/>
</dbReference>
<keyword evidence="4 7" id="KW-0255">Endonuclease</keyword>
<keyword evidence="6 7" id="KW-0694">RNA-binding</keyword>
<comment type="caution">
    <text evidence="10">The sequence shown here is derived from an EMBL/GenBank/DDBJ whole genome shotgun (WGS) entry which is preliminary data.</text>
</comment>
<keyword evidence="2 7" id="KW-0819">tRNA processing</keyword>
<comment type="subunit">
    <text evidence="7">Consists of a catalytic RNA component (M1 or rnpB) and a protein subunit.</text>
</comment>
<comment type="catalytic activity">
    <reaction evidence="7">
        <text>Endonucleolytic cleavage of RNA, removing 5'-extranucleotides from tRNA precursor.</text>
        <dbReference type="EC" id="3.1.26.5"/>
    </reaction>
</comment>
<dbReference type="PROSITE" id="PS00648">
    <property type="entry name" value="RIBONUCLEASE_P"/>
    <property type="match status" value="1"/>
</dbReference>
<sequence length="152" mass="16152">MTAGKPPGVTARYPRSARVRARPEFDAVFTRGRRAAANALFALHHLPADHPARLGLAVSRKVDKRAVVRNRIKRVLRDHFRRERHALPGGDFVVVARAGAARASGAEITSAFRHALRRVALPPSIPDGTMPPASPSSPPASPSGGATTPAVP</sequence>
<dbReference type="InterPro" id="IPR000100">
    <property type="entry name" value="RNase_P"/>
</dbReference>
<evidence type="ECO:0000256" key="7">
    <source>
        <dbReference type="HAMAP-Rule" id="MF_00227"/>
    </source>
</evidence>
<evidence type="ECO:0000256" key="3">
    <source>
        <dbReference type="ARBA" id="ARBA00022722"/>
    </source>
</evidence>
<dbReference type="InterPro" id="IPR014721">
    <property type="entry name" value="Ribsml_uS5_D2-typ_fold_subgr"/>
</dbReference>
<evidence type="ECO:0000256" key="8">
    <source>
        <dbReference type="NCBIfam" id="TIGR00188"/>
    </source>
</evidence>
<evidence type="ECO:0000313" key="11">
    <source>
        <dbReference type="Proteomes" id="UP001597110"/>
    </source>
</evidence>
<evidence type="ECO:0000256" key="9">
    <source>
        <dbReference type="SAM" id="MobiDB-lite"/>
    </source>
</evidence>
<keyword evidence="3 7" id="KW-0540">Nuclease</keyword>
<dbReference type="NCBIfam" id="TIGR00188">
    <property type="entry name" value="rnpA"/>
    <property type="match status" value="1"/>
</dbReference>
<evidence type="ECO:0000256" key="4">
    <source>
        <dbReference type="ARBA" id="ARBA00022759"/>
    </source>
</evidence>
<evidence type="ECO:0000256" key="5">
    <source>
        <dbReference type="ARBA" id="ARBA00022801"/>
    </source>
</evidence>
<dbReference type="Pfam" id="PF00825">
    <property type="entry name" value="Ribonuclease_P"/>
    <property type="match status" value="1"/>
</dbReference>
<dbReference type="EC" id="3.1.26.5" evidence="7 8"/>
<feature type="compositionally biased region" description="Pro residues" evidence="9">
    <location>
        <begin position="132"/>
        <end position="141"/>
    </location>
</feature>
<dbReference type="Proteomes" id="UP001597110">
    <property type="component" value="Unassembled WGS sequence"/>
</dbReference>
<dbReference type="Gene3D" id="3.30.230.10">
    <property type="match status" value="1"/>
</dbReference>
<proteinExistence type="inferred from homology"/>
<keyword evidence="5 7" id="KW-0378">Hydrolase</keyword>
<evidence type="ECO:0000256" key="1">
    <source>
        <dbReference type="ARBA" id="ARBA00002663"/>
    </source>
</evidence>